<dbReference type="SUPFAM" id="SSF50475">
    <property type="entry name" value="FMN-binding split barrel"/>
    <property type="match status" value="1"/>
</dbReference>
<dbReference type="GO" id="GO:0008615">
    <property type="term" value="P:pyridoxine biosynthetic process"/>
    <property type="evidence" value="ECO:0007669"/>
    <property type="project" value="InterPro"/>
</dbReference>
<evidence type="ECO:0000313" key="8">
    <source>
        <dbReference type="Proteomes" id="UP000758856"/>
    </source>
</evidence>
<name>A0A9W6IYJ0_9HYPH</name>
<dbReference type="Gene3D" id="2.30.110.10">
    <property type="entry name" value="Electron Transport, Fmn-binding Protein, Chain A"/>
    <property type="match status" value="1"/>
</dbReference>
<dbReference type="GO" id="GO:0004733">
    <property type="term" value="F:pyridoxamine phosphate oxidase activity"/>
    <property type="evidence" value="ECO:0007669"/>
    <property type="project" value="InterPro"/>
</dbReference>
<gene>
    <name evidence="6" type="primary">pdxH_2</name>
    <name evidence="6" type="ORF">GCM10008170_36440</name>
    <name evidence="7" type="ORF">JOD31_003413</name>
</gene>
<dbReference type="EMBL" id="BSFF01000010">
    <property type="protein sequence ID" value="GLK57624.1"/>
    <property type="molecule type" value="Genomic_DNA"/>
</dbReference>
<dbReference type="InterPro" id="IPR012349">
    <property type="entry name" value="Split_barrel_FMN-bd"/>
</dbReference>
<dbReference type="Proteomes" id="UP001143400">
    <property type="component" value="Unassembled WGS sequence"/>
</dbReference>
<dbReference type="PANTHER" id="PTHR10851:SF3">
    <property type="entry name" value="PYRIDOXINE_PYRIDOXAMINE 5'-PHOSPHATE OXIDASE 2"/>
    <property type="match status" value="1"/>
</dbReference>
<evidence type="ECO:0000256" key="3">
    <source>
        <dbReference type="ARBA" id="ARBA00022643"/>
    </source>
</evidence>
<comment type="cofactor">
    <cofactor evidence="1">
        <name>FMN</name>
        <dbReference type="ChEBI" id="CHEBI:58210"/>
    </cofactor>
</comment>
<comment type="caution">
    <text evidence="6">The sequence shown here is derived from an EMBL/GenBank/DDBJ whole genome shotgun (WGS) entry which is preliminary data.</text>
</comment>
<dbReference type="Proteomes" id="UP000758856">
    <property type="component" value="Unassembled WGS sequence"/>
</dbReference>
<reference evidence="7 8" key="2">
    <citation type="submission" date="2021-01" db="EMBL/GenBank/DDBJ databases">
        <title>Genomic Encyclopedia of Type Strains, Phase IV (KMG-IV): sequencing the most valuable type-strain genomes for metagenomic binning, comparative biology and taxonomic classification.</title>
        <authorList>
            <person name="Goeker M."/>
        </authorList>
    </citation>
    <scope>NUCLEOTIDE SEQUENCE [LARGE SCALE GENOMIC DNA]</scope>
    <source>
        <strain evidence="7 8">DSM 6130</strain>
    </source>
</reference>
<keyword evidence="2" id="KW-0285">Flavoprotein</keyword>
<evidence type="ECO:0000313" key="6">
    <source>
        <dbReference type="EMBL" id="GLK57624.1"/>
    </source>
</evidence>
<keyword evidence="8" id="KW-1185">Reference proteome</keyword>
<dbReference type="RefSeq" id="WP_204951618.1">
    <property type="nucleotide sequence ID" value="NZ_BSFF01000010.1"/>
</dbReference>
<dbReference type="Pfam" id="PF12766">
    <property type="entry name" value="Pyridox_oxase_2"/>
    <property type="match status" value="1"/>
</dbReference>
<reference evidence="6" key="1">
    <citation type="journal article" date="2014" name="Int. J. Syst. Evol. Microbiol.">
        <title>Complete genome sequence of Corynebacterium casei LMG S-19264T (=DSM 44701T), isolated from a smear-ripened cheese.</title>
        <authorList>
            <consortium name="US DOE Joint Genome Institute (JGI-PGF)"/>
            <person name="Walter F."/>
            <person name="Albersmeier A."/>
            <person name="Kalinowski J."/>
            <person name="Ruckert C."/>
        </authorList>
    </citation>
    <scope>NUCLEOTIDE SEQUENCE</scope>
    <source>
        <strain evidence="6">VKM B-1606</strain>
    </source>
</reference>
<dbReference type="InterPro" id="IPR000659">
    <property type="entry name" value="Pyridox_Oxase"/>
</dbReference>
<dbReference type="InterPro" id="IPR024624">
    <property type="entry name" value="Pyridox_Oxase_Alr4036_FMN-bd"/>
</dbReference>
<proteinExistence type="predicted"/>
<evidence type="ECO:0000313" key="9">
    <source>
        <dbReference type="Proteomes" id="UP001143400"/>
    </source>
</evidence>
<protein>
    <submittedName>
        <fullName evidence="6">Pyridoxine/pyridoxamine 5'-phosphate oxidase</fullName>
    </submittedName>
</protein>
<evidence type="ECO:0000313" key="7">
    <source>
        <dbReference type="EMBL" id="MBM7853162.1"/>
    </source>
</evidence>
<feature type="domain" description="Pyridoxamine 5'-phosphate oxidase Alr4036 family FMN-binding" evidence="5">
    <location>
        <begin position="21"/>
        <end position="107"/>
    </location>
</feature>
<dbReference type="EMBL" id="JAFBCY010000004">
    <property type="protein sequence ID" value="MBM7853162.1"/>
    <property type="molecule type" value="Genomic_DNA"/>
</dbReference>
<evidence type="ECO:0000259" key="5">
    <source>
        <dbReference type="Pfam" id="PF12766"/>
    </source>
</evidence>
<dbReference type="AlphaFoldDB" id="A0A9W6IYJ0"/>
<dbReference type="GO" id="GO:0010181">
    <property type="term" value="F:FMN binding"/>
    <property type="evidence" value="ECO:0007669"/>
    <property type="project" value="InterPro"/>
</dbReference>
<organism evidence="6 9">
    <name type="scientific">Methylopila capsulata</name>
    <dbReference type="NCBI Taxonomy" id="61654"/>
    <lineage>
        <taxon>Bacteria</taxon>
        <taxon>Pseudomonadati</taxon>
        <taxon>Pseudomonadota</taxon>
        <taxon>Alphaproteobacteria</taxon>
        <taxon>Hyphomicrobiales</taxon>
        <taxon>Methylopilaceae</taxon>
        <taxon>Methylopila</taxon>
    </lineage>
</organism>
<sequence>MTNLARPSYYDDLAASRAEAWRLLSEAATDPLAPMRRLTLATVGLDARPRARTVVLRKADPGAWRVRFHADTRSDKIAEIAADPRTALCAWDRDERAQIRLEGIGRVHAGDDIARIAWVAVPEEARSLYAVEPAPGEAIGEGGAYAPAPGGDGGFRHFAVVEVAVATLEWLYLGRGGHRRALFERAGGMRWLTP</sequence>
<dbReference type="PANTHER" id="PTHR10851">
    <property type="entry name" value="PYRIDOXINE-5-PHOSPHATE OXIDASE"/>
    <property type="match status" value="1"/>
</dbReference>
<evidence type="ECO:0000256" key="2">
    <source>
        <dbReference type="ARBA" id="ARBA00022630"/>
    </source>
</evidence>
<evidence type="ECO:0000256" key="4">
    <source>
        <dbReference type="ARBA" id="ARBA00023002"/>
    </source>
</evidence>
<evidence type="ECO:0000256" key="1">
    <source>
        <dbReference type="ARBA" id="ARBA00001917"/>
    </source>
</evidence>
<keyword evidence="3" id="KW-0288">FMN</keyword>
<accession>A0A9W6IYJ0</accession>
<keyword evidence="4" id="KW-0560">Oxidoreductase</keyword>
<reference evidence="6" key="3">
    <citation type="submission" date="2023-01" db="EMBL/GenBank/DDBJ databases">
        <authorList>
            <person name="Sun Q."/>
            <person name="Evtushenko L."/>
        </authorList>
    </citation>
    <scope>NUCLEOTIDE SEQUENCE</scope>
    <source>
        <strain evidence="6">VKM B-1606</strain>
    </source>
</reference>